<dbReference type="NCBIfam" id="TIGR01962">
    <property type="entry name" value="NuoD"/>
    <property type="match status" value="1"/>
</dbReference>
<evidence type="ECO:0000256" key="9">
    <source>
        <dbReference type="ARBA" id="ARBA00023075"/>
    </source>
</evidence>
<dbReference type="SUPFAM" id="SSF143243">
    <property type="entry name" value="Nqo5-like"/>
    <property type="match status" value="1"/>
</dbReference>
<evidence type="ECO:0000256" key="12">
    <source>
        <dbReference type="ARBA" id="ARBA00047712"/>
    </source>
</evidence>
<dbReference type="InterPro" id="IPR014029">
    <property type="entry name" value="NADH_UbQ_OxRdtase_49kDa_CS"/>
</dbReference>
<dbReference type="GO" id="GO:0008137">
    <property type="term" value="F:NADH dehydrogenase (ubiquinone) activity"/>
    <property type="evidence" value="ECO:0007669"/>
    <property type="project" value="InterPro"/>
</dbReference>
<dbReference type="InterPro" id="IPR037232">
    <property type="entry name" value="NADH_quin_OxRdtase_su_C/D-like"/>
</dbReference>
<dbReference type="Pfam" id="PF00329">
    <property type="entry name" value="Complex1_30kDa"/>
    <property type="match status" value="1"/>
</dbReference>
<dbReference type="NCBIfam" id="TIGR01961">
    <property type="entry name" value="NuoC_fam"/>
    <property type="match status" value="1"/>
</dbReference>
<dbReference type="AlphaFoldDB" id="A0A172WDB7"/>
<evidence type="ECO:0000256" key="6">
    <source>
        <dbReference type="ARBA" id="ARBA00022719"/>
    </source>
</evidence>
<evidence type="ECO:0000256" key="8">
    <source>
        <dbReference type="ARBA" id="ARBA00023027"/>
    </source>
</evidence>
<dbReference type="InterPro" id="IPR023062">
    <property type="entry name" value="NADH_DH_suCD"/>
</dbReference>
<dbReference type="OrthoDB" id="9801496at2"/>
<feature type="domain" description="NADH:ubiquinone oxidoreductase 30kDa subunit" evidence="14">
    <location>
        <begin position="51"/>
        <end position="178"/>
    </location>
</feature>
<comment type="function">
    <text evidence="1 13">NDH-1 shuttles electrons from NADH, via FMN and iron-sulfur (Fe-S) centers, to quinones in the respiratory chain. The immediate electron acceptor for the enzyme in this species is believed to be ubiquinone. Couples the redox reaction to proton translocation (for every two electrons transferred, four hydrogen ions are translocated across the cytoplasmic membrane), and thus conserves the redox energy in a proton gradient.</text>
</comment>
<dbReference type="InterPro" id="IPR029014">
    <property type="entry name" value="NiFe-Hase_large"/>
</dbReference>
<comment type="similarity">
    <text evidence="3 13">In the C-terminal section; belongs to the complex I 49 kDa subunit family.</text>
</comment>
<dbReference type="SUPFAM" id="SSF56762">
    <property type="entry name" value="HydB/Nqo4-like"/>
    <property type="match status" value="1"/>
</dbReference>
<comment type="catalytic activity">
    <reaction evidence="12 13">
        <text>a quinone + NADH + 5 H(+)(in) = a quinol + NAD(+) + 4 H(+)(out)</text>
        <dbReference type="Rhea" id="RHEA:57888"/>
        <dbReference type="ChEBI" id="CHEBI:15378"/>
        <dbReference type="ChEBI" id="CHEBI:24646"/>
        <dbReference type="ChEBI" id="CHEBI:57540"/>
        <dbReference type="ChEBI" id="CHEBI:57945"/>
        <dbReference type="ChEBI" id="CHEBI:132124"/>
    </reaction>
</comment>
<evidence type="ECO:0000256" key="10">
    <source>
        <dbReference type="ARBA" id="ARBA00023136"/>
    </source>
</evidence>
<evidence type="ECO:0000256" key="3">
    <source>
        <dbReference type="ARBA" id="ARBA00010019"/>
    </source>
</evidence>
<feature type="domain" description="NADH-quinone oxidoreductase subunit D" evidence="15">
    <location>
        <begin position="329"/>
        <end position="600"/>
    </location>
</feature>
<sequence length="600" mass="69804">MKKNIEIRDSYKKKNASEVHIDSNIVKKLFEHFGQDKFIIQSTLMGIPVLWIDCNILLKVGKFLLDSYYPYIMLFDLHGIDERFRSYRCGSPQSDFSVFYHFIVFDHNSDIMLKIALFNDSLKVPTLTKLYPNANWYERETWEMFGIIFDNHPHLVRIIMPRNWEGHPLRKDYSSRATEFDFFSLNQVKEDLYMDALKFRPDEWGLKKQNDSNRYMFLNLGPNHPSVHGVFRIVLQLDGEEIVDCIPDIGYHHRGAEKIGERQTWHSYIPYTDRIEYLGGCVNEMPYILAIEKLANIKVPEKVEVIRIMLSELFRINSHLLYISTFIQDVGAMTPVFLAFTDRQKIYDIIEAITGFRMHPAWFRIGGVAHDLPSGWDKLLKDFLVWMPKRLIKYINSLLKNSILISRSKGIAEYNQNEALRWGVTGSGLRATGLDFDVRKKRPYSGYQNFEFEIPIGAGISDCYSRVMLKVEEIWQSLSILKQCLHNMPEGPFKADHPLTTPPPKERTFQHIETMITHFLQVSWGPILSPNESFQMIEATKGINSYYLISDGNAMSYRTRIRTPSFPHLQQIPSVICGSIISDLIVYLGSIDFVMSDVDR</sequence>
<evidence type="ECO:0000313" key="16">
    <source>
        <dbReference type="EMBL" id="ANF16953.1"/>
    </source>
</evidence>
<dbReference type="PATRIC" id="fig|118110.3.peg.142"/>
<keyword evidence="8 13" id="KW-0520">NAD</keyword>
<keyword evidence="7 13" id="KW-1278">Translocase</keyword>
<dbReference type="PROSITE" id="PS00535">
    <property type="entry name" value="COMPLEX1_49K"/>
    <property type="match status" value="1"/>
</dbReference>
<gene>
    <name evidence="13" type="primary">nuoC</name>
    <name evidence="13" type="synonym">nuoCD</name>
    <name evidence="13" type="synonym">nuoD</name>
    <name evidence="16" type="ORF">XW81_00735</name>
</gene>
<keyword evidence="4 13" id="KW-0813">Transport</keyword>
<keyword evidence="17" id="KW-1185">Reference proteome</keyword>
<dbReference type="InterPro" id="IPR022885">
    <property type="entry name" value="NDH1_su_D/H"/>
</dbReference>
<dbReference type="Gene3D" id="1.10.645.10">
    <property type="entry name" value="Cytochrome-c3 Hydrogenase, chain B"/>
    <property type="match status" value="1"/>
</dbReference>
<dbReference type="InterPro" id="IPR001268">
    <property type="entry name" value="NADH_UbQ_OxRdtase_30kDa_su"/>
</dbReference>
<dbReference type="PANTHER" id="PTHR11993">
    <property type="entry name" value="NADH-UBIQUINONE OXIDOREDUCTASE 49 KDA SUBUNIT"/>
    <property type="match status" value="1"/>
</dbReference>
<dbReference type="HAMAP" id="MF_01358">
    <property type="entry name" value="NDH1_NuoD"/>
    <property type="match status" value="1"/>
</dbReference>
<comment type="subcellular location">
    <subcellularLocation>
        <location evidence="2">Cell inner membrane</location>
        <topology evidence="2">Peripheral membrane protein</topology>
    </subcellularLocation>
    <subcellularLocation>
        <location evidence="13">Cell membrane</location>
        <topology evidence="13">Peripheral membrane protein</topology>
        <orientation evidence="13">Cytoplasmic side</orientation>
    </subcellularLocation>
</comment>
<keyword evidence="16" id="KW-0560">Oxidoreductase</keyword>
<keyword evidence="6 13" id="KW-0874">Quinone</keyword>
<dbReference type="HAMAP" id="MF_01359">
    <property type="entry name" value="NDH1_NuoCD_1"/>
    <property type="match status" value="1"/>
</dbReference>
<dbReference type="NCBIfam" id="NF004739">
    <property type="entry name" value="PRK06075.1"/>
    <property type="match status" value="1"/>
</dbReference>
<dbReference type="PANTHER" id="PTHR11993:SF45">
    <property type="entry name" value="NADH-QUINONE OXIDOREDUCTASE SUBUNIT C_D"/>
    <property type="match status" value="1"/>
</dbReference>
<evidence type="ECO:0000259" key="14">
    <source>
        <dbReference type="Pfam" id="PF00329"/>
    </source>
</evidence>
<feature type="region of interest" description="NADH dehydrogenase I subunit C" evidence="13">
    <location>
        <begin position="1"/>
        <end position="190"/>
    </location>
</feature>
<dbReference type="FunFam" id="1.10.645.10:FF:000001">
    <property type="entry name" value="NADH-quinone oxidoreductase subunit C/D"/>
    <property type="match status" value="1"/>
</dbReference>
<evidence type="ECO:0000256" key="11">
    <source>
        <dbReference type="ARBA" id="ARBA00023268"/>
    </source>
</evidence>
<reference evidence="16 17" key="1">
    <citation type="submission" date="2015-04" db="EMBL/GenBank/DDBJ databases">
        <title>Buchnera aphidicola assembly.</title>
        <authorList>
            <person name="Zhang Y."/>
        </authorList>
    </citation>
    <scope>NUCLEOTIDE SEQUENCE [LARGE SCALE GENOMIC DNA]</scope>
    <source>
        <strain evidence="16 17">SC</strain>
    </source>
</reference>
<comment type="subunit">
    <text evidence="13">NDH-1 is composed of 13 different subunits. Subunits NuoB, CD, E, F, and G constitute the peripheral sector of the complex.</text>
</comment>
<dbReference type="InterPro" id="IPR010218">
    <property type="entry name" value="NADH_DH_suC"/>
</dbReference>
<dbReference type="EC" id="7.1.1.-" evidence="13"/>
<accession>A0A172WDB7</accession>
<dbReference type="Gene3D" id="3.30.460.80">
    <property type="entry name" value="NADH:ubiquinone oxidoreductase, 30kDa subunit"/>
    <property type="match status" value="1"/>
</dbReference>
<dbReference type="GO" id="GO:0022904">
    <property type="term" value="P:respiratory electron transport chain"/>
    <property type="evidence" value="ECO:0007669"/>
    <property type="project" value="UniProtKB-ARBA"/>
</dbReference>
<evidence type="ECO:0000256" key="13">
    <source>
        <dbReference type="HAMAP-Rule" id="MF_01359"/>
    </source>
</evidence>
<dbReference type="GO" id="GO:0005886">
    <property type="term" value="C:plasma membrane"/>
    <property type="evidence" value="ECO:0007669"/>
    <property type="project" value="UniProtKB-SubCell"/>
</dbReference>
<organism evidence="16 17">
    <name type="scientific">Buchnera aphidicola subsp. Schlechtendalia chinensis</name>
    <dbReference type="NCBI Taxonomy" id="118110"/>
    <lineage>
        <taxon>Bacteria</taxon>
        <taxon>Pseudomonadati</taxon>
        <taxon>Pseudomonadota</taxon>
        <taxon>Gammaproteobacteria</taxon>
        <taxon>Enterobacterales</taxon>
        <taxon>Erwiniaceae</taxon>
        <taxon>Buchnera</taxon>
    </lineage>
</organism>
<dbReference type="EMBL" id="CP011299">
    <property type="protein sequence ID" value="ANF16953.1"/>
    <property type="molecule type" value="Genomic_DNA"/>
</dbReference>
<evidence type="ECO:0000256" key="2">
    <source>
        <dbReference type="ARBA" id="ARBA00004417"/>
    </source>
</evidence>
<keyword evidence="5 13" id="KW-1003">Cell membrane</keyword>
<dbReference type="Pfam" id="PF00346">
    <property type="entry name" value="Complex1_49kDa"/>
    <property type="match status" value="1"/>
</dbReference>
<keyword evidence="11 13" id="KW-0511">Multifunctional enzyme</keyword>
<proteinExistence type="inferred from homology"/>
<dbReference type="RefSeq" id="WP_075473974.1">
    <property type="nucleotide sequence ID" value="NZ_CP011299.1"/>
</dbReference>
<protein>
    <recommendedName>
        <fullName evidence="13">NADH-quinone oxidoreductase subunit C/D</fullName>
        <ecNumber evidence="13">7.1.1.-</ecNumber>
    </recommendedName>
    <alternativeName>
        <fullName evidence="13">NADH dehydrogenase I subunit C/D</fullName>
    </alternativeName>
    <alternativeName>
        <fullName evidence="13">NDH-1 subunit C/D</fullName>
    </alternativeName>
</protein>
<dbReference type="GO" id="GO:0048038">
    <property type="term" value="F:quinone binding"/>
    <property type="evidence" value="ECO:0007669"/>
    <property type="project" value="UniProtKB-KW"/>
</dbReference>
<dbReference type="NCBIfam" id="NF008728">
    <property type="entry name" value="PRK11742.1"/>
    <property type="match status" value="1"/>
</dbReference>
<dbReference type="GO" id="GO:0050136">
    <property type="term" value="F:NADH dehydrogenase (quinone) (non-electrogenic) activity"/>
    <property type="evidence" value="ECO:0007669"/>
    <property type="project" value="UniProtKB-UniRule"/>
</dbReference>
<comment type="similarity">
    <text evidence="13">In the N-terminal section; belongs to the complex I 30 kDa subunit family.</text>
</comment>
<evidence type="ECO:0000256" key="4">
    <source>
        <dbReference type="ARBA" id="ARBA00022448"/>
    </source>
</evidence>
<keyword evidence="10 13" id="KW-0472">Membrane</keyword>
<evidence type="ECO:0000256" key="7">
    <source>
        <dbReference type="ARBA" id="ARBA00022967"/>
    </source>
</evidence>
<evidence type="ECO:0000256" key="5">
    <source>
        <dbReference type="ARBA" id="ARBA00022475"/>
    </source>
</evidence>
<evidence type="ECO:0000313" key="17">
    <source>
        <dbReference type="Proteomes" id="UP000077654"/>
    </source>
</evidence>
<keyword evidence="9 13" id="KW-0830">Ubiquinone</keyword>
<dbReference type="GO" id="GO:0051287">
    <property type="term" value="F:NAD binding"/>
    <property type="evidence" value="ECO:0007669"/>
    <property type="project" value="InterPro"/>
</dbReference>
<dbReference type="Proteomes" id="UP000077654">
    <property type="component" value="Chromosome"/>
</dbReference>
<name>A0A172WDB7_BUCSC</name>
<feature type="region of interest" description="NADH dehydrogenase I subunit D" evidence="13">
    <location>
        <begin position="214"/>
        <end position="600"/>
    </location>
</feature>
<evidence type="ECO:0000259" key="15">
    <source>
        <dbReference type="Pfam" id="PF00346"/>
    </source>
</evidence>
<evidence type="ECO:0000256" key="1">
    <source>
        <dbReference type="ARBA" id="ARBA00002378"/>
    </source>
</evidence>
<dbReference type="InterPro" id="IPR001135">
    <property type="entry name" value="NADH_Q_OxRdtase_suD"/>
</dbReference>
<dbReference type="GO" id="GO:0030964">
    <property type="term" value="C:NADH dehydrogenase complex"/>
    <property type="evidence" value="ECO:0007669"/>
    <property type="project" value="InterPro"/>
</dbReference>
<dbReference type="STRING" id="118110.XW81_00735"/>